<dbReference type="PRINTS" id="PR00038">
    <property type="entry name" value="HTHLUXR"/>
</dbReference>
<dbReference type="CDD" id="cd17535">
    <property type="entry name" value="REC_NarL-like"/>
    <property type="match status" value="1"/>
</dbReference>
<keyword evidence="2" id="KW-0238">DNA-binding</keyword>
<evidence type="ECO:0000313" key="7">
    <source>
        <dbReference type="Proteomes" id="UP000318199"/>
    </source>
</evidence>
<dbReference type="Gene3D" id="1.10.10.10">
    <property type="entry name" value="Winged helix-like DNA-binding domain superfamily/Winged helix DNA-binding domain"/>
    <property type="match status" value="1"/>
</dbReference>
<dbReference type="GO" id="GO:0000160">
    <property type="term" value="P:phosphorelay signal transduction system"/>
    <property type="evidence" value="ECO:0007669"/>
    <property type="project" value="InterPro"/>
</dbReference>
<evidence type="ECO:0000256" key="2">
    <source>
        <dbReference type="ARBA" id="ARBA00023125"/>
    </source>
</evidence>
<dbReference type="InterPro" id="IPR036388">
    <property type="entry name" value="WH-like_DNA-bd_sf"/>
</dbReference>
<dbReference type="PANTHER" id="PTHR45566:SF2">
    <property type="entry name" value="NARL SUBFAMILY"/>
    <property type="match status" value="1"/>
</dbReference>
<evidence type="ECO:0000313" key="6">
    <source>
        <dbReference type="EMBL" id="TWO70284.1"/>
    </source>
</evidence>
<feature type="modified residue" description="4-aspartylphosphate" evidence="3">
    <location>
        <position position="86"/>
    </location>
</feature>
<dbReference type="AlphaFoldDB" id="A0A562ZQ40"/>
<dbReference type="OrthoDB" id="3374006at2"/>
<sequence length="231" mass="25194">MTNFTLGAVVTKVRSRYARAMAIEPGMQAAESGVTFIIADDHNLVRDGLKLMVSGMLPHVRFLEADDADSLERAANAPQVKLALVDLNMPGMDRGARLAQLARTHPRLPLVCISALTSPDVVRRTLEIPTVHAFVPKSATADHMRVAIDAALQGIKLMFVQPAEAQAAAEIGLSPRLEEVRALLKQGMTNKRIAQKLNISEGTVKNYMTEIFRALNVSNRTQAAQYDPDIT</sequence>
<keyword evidence="7" id="KW-1185">Reference proteome</keyword>
<dbReference type="SUPFAM" id="SSF46894">
    <property type="entry name" value="C-terminal effector domain of the bipartite response regulators"/>
    <property type="match status" value="1"/>
</dbReference>
<dbReference type="InterPro" id="IPR016032">
    <property type="entry name" value="Sig_transdc_resp-reg_C-effctor"/>
</dbReference>
<dbReference type="InterPro" id="IPR011006">
    <property type="entry name" value="CheY-like_superfamily"/>
</dbReference>
<dbReference type="InterPro" id="IPR001789">
    <property type="entry name" value="Sig_transdc_resp-reg_receiver"/>
</dbReference>
<dbReference type="InterPro" id="IPR000792">
    <property type="entry name" value="Tscrpt_reg_LuxR_C"/>
</dbReference>
<feature type="domain" description="Response regulatory" evidence="5">
    <location>
        <begin position="35"/>
        <end position="152"/>
    </location>
</feature>
<dbReference type="Pfam" id="PF00196">
    <property type="entry name" value="GerE"/>
    <property type="match status" value="1"/>
</dbReference>
<organism evidence="6 7">
    <name type="scientific">Caenimonas sedimenti</name>
    <dbReference type="NCBI Taxonomy" id="2596921"/>
    <lineage>
        <taxon>Bacteria</taxon>
        <taxon>Pseudomonadati</taxon>
        <taxon>Pseudomonadota</taxon>
        <taxon>Betaproteobacteria</taxon>
        <taxon>Burkholderiales</taxon>
        <taxon>Comamonadaceae</taxon>
        <taxon>Caenimonas</taxon>
    </lineage>
</organism>
<dbReference type="PROSITE" id="PS50043">
    <property type="entry name" value="HTH_LUXR_2"/>
    <property type="match status" value="1"/>
</dbReference>
<gene>
    <name evidence="6" type="ORF">FN976_14925</name>
</gene>
<proteinExistence type="predicted"/>
<evidence type="ECO:0000256" key="1">
    <source>
        <dbReference type="ARBA" id="ARBA00022553"/>
    </source>
</evidence>
<reference evidence="6 7" key="1">
    <citation type="submission" date="2019-07" db="EMBL/GenBank/DDBJ databases">
        <title>Caenimonas sedimenti sp. nov., isolated from activated sludge.</title>
        <authorList>
            <person name="Xu J."/>
        </authorList>
    </citation>
    <scope>NUCLEOTIDE SEQUENCE [LARGE SCALE GENOMIC DNA]</scope>
    <source>
        <strain evidence="6 7">HX-9-20</strain>
    </source>
</reference>
<protein>
    <submittedName>
        <fullName evidence="6">Response regulator transcription factor</fullName>
    </submittedName>
</protein>
<dbReference type="SMART" id="SM00448">
    <property type="entry name" value="REC"/>
    <property type="match status" value="1"/>
</dbReference>
<evidence type="ECO:0000259" key="5">
    <source>
        <dbReference type="PROSITE" id="PS50110"/>
    </source>
</evidence>
<dbReference type="PANTHER" id="PTHR45566">
    <property type="entry name" value="HTH-TYPE TRANSCRIPTIONAL REGULATOR YHJB-RELATED"/>
    <property type="match status" value="1"/>
</dbReference>
<dbReference type="EMBL" id="VOBQ01000012">
    <property type="protein sequence ID" value="TWO70284.1"/>
    <property type="molecule type" value="Genomic_DNA"/>
</dbReference>
<dbReference type="Proteomes" id="UP000318199">
    <property type="component" value="Unassembled WGS sequence"/>
</dbReference>
<dbReference type="InterPro" id="IPR058245">
    <property type="entry name" value="NreC/VraR/RcsB-like_REC"/>
</dbReference>
<dbReference type="Gene3D" id="3.40.50.2300">
    <property type="match status" value="1"/>
</dbReference>
<dbReference type="GO" id="GO:0003677">
    <property type="term" value="F:DNA binding"/>
    <property type="evidence" value="ECO:0007669"/>
    <property type="project" value="UniProtKB-KW"/>
</dbReference>
<dbReference type="Pfam" id="PF00072">
    <property type="entry name" value="Response_reg"/>
    <property type="match status" value="1"/>
</dbReference>
<dbReference type="SMART" id="SM00421">
    <property type="entry name" value="HTH_LUXR"/>
    <property type="match status" value="1"/>
</dbReference>
<dbReference type="PROSITE" id="PS50110">
    <property type="entry name" value="RESPONSE_REGULATORY"/>
    <property type="match status" value="1"/>
</dbReference>
<comment type="caution">
    <text evidence="6">The sequence shown here is derived from an EMBL/GenBank/DDBJ whole genome shotgun (WGS) entry which is preliminary data.</text>
</comment>
<evidence type="ECO:0000256" key="3">
    <source>
        <dbReference type="PROSITE-ProRule" id="PRU00169"/>
    </source>
</evidence>
<keyword evidence="1 3" id="KW-0597">Phosphoprotein</keyword>
<accession>A0A562ZQ40</accession>
<dbReference type="GO" id="GO:0006355">
    <property type="term" value="P:regulation of DNA-templated transcription"/>
    <property type="evidence" value="ECO:0007669"/>
    <property type="project" value="InterPro"/>
</dbReference>
<feature type="domain" description="HTH luxR-type" evidence="4">
    <location>
        <begin position="166"/>
        <end position="231"/>
    </location>
</feature>
<evidence type="ECO:0000259" key="4">
    <source>
        <dbReference type="PROSITE" id="PS50043"/>
    </source>
</evidence>
<dbReference type="SUPFAM" id="SSF52172">
    <property type="entry name" value="CheY-like"/>
    <property type="match status" value="1"/>
</dbReference>
<dbReference type="CDD" id="cd06170">
    <property type="entry name" value="LuxR_C_like"/>
    <property type="match status" value="1"/>
</dbReference>
<name>A0A562ZQ40_9BURK</name>
<dbReference type="InterPro" id="IPR051015">
    <property type="entry name" value="EvgA-like"/>
</dbReference>